<dbReference type="CDD" id="cd22160">
    <property type="entry name" value="F-box_AtFBL13-like"/>
    <property type="match status" value="1"/>
</dbReference>
<dbReference type="EMBL" id="JBBNAE010000001">
    <property type="protein sequence ID" value="KAK9156120.1"/>
    <property type="molecule type" value="Genomic_DNA"/>
</dbReference>
<dbReference type="SUPFAM" id="SSF81383">
    <property type="entry name" value="F-box domain"/>
    <property type="match status" value="2"/>
</dbReference>
<reference evidence="2 3" key="1">
    <citation type="submission" date="2024-01" db="EMBL/GenBank/DDBJ databases">
        <title>Genome assemblies of Stephania.</title>
        <authorList>
            <person name="Yang L."/>
        </authorList>
    </citation>
    <scope>NUCLEOTIDE SEQUENCE [LARGE SCALE GENOMIC DNA]</scope>
    <source>
        <strain evidence="2">QJT</strain>
        <tissue evidence="2">Leaf</tissue>
    </source>
</reference>
<keyword evidence="3" id="KW-1185">Reference proteome</keyword>
<dbReference type="InterPro" id="IPR055357">
    <property type="entry name" value="LRR_At1g61320_AtMIF1"/>
</dbReference>
<accession>A0AAP0KRQ4</accession>
<organism evidence="2 3">
    <name type="scientific">Stephania japonica</name>
    <dbReference type="NCBI Taxonomy" id="461633"/>
    <lineage>
        <taxon>Eukaryota</taxon>
        <taxon>Viridiplantae</taxon>
        <taxon>Streptophyta</taxon>
        <taxon>Embryophyta</taxon>
        <taxon>Tracheophyta</taxon>
        <taxon>Spermatophyta</taxon>
        <taxon>Magnoliopsida</taxon>
        <taxon>Ranunculales</taxon>
        <taxon>Menispermaceae</taxon>
        <taxon>Menispermoideae</taxon>
        <taxon>Cissampelideae</taxon>
        <taxon>Stephania</taxon>
    </lineage>
</organism>
<dbReference type="PROSITE" id="PS50181">
    <property type="entry name" value="FBOX"/>
    <property type="match status" value="1"/>
</dbReference>
<dbReference type="PANTHER" id="PTHR31900:SF27">
    <property type="entry name" value="FBD DOMAIN-CONTAINING PROTEIN"/>
    <property type="match status" value="1"/>
</dbReference>
<feature type="domain" description="F-box" evidence="1">
    <location>
        <begin position="45"/>
        <end position="95"/>
    </location>
</feature>
<dbReference type="InterPro" id="IPR001810">
    <property type="entry name" value="F-box_dom"/>
</dbReference>
<dbReference type="InterPro" id="IPR053781">
    <property type="entry name" value="F-box_AtFBL13-like"/>
</dbReference>
<evidence type="ECO:0000259" key="1">
    <source>
        <dbReference type="PROSITE" id="PS50181"/>
    </source>
</evidence>
<name>A0AAP0KRQ4_9MAGN</name>
<dbReference type="SUPFAM" id="SSF52058">
    <property type="entry name" value="L domain-like"/>
    <property type="match status" value="1"/>
</dbReference>
<dbReference type="AlphaFoldDB" id="A0AAP0KRQ4"/>
<dbReference type="Pfam" id="PF00646">
    <property type="entry name" value="F-box"/>
    <property type="match status" value="1"/>
</dbReference>
<protein>
    <recommendedName>
        <fullName evidence="1">F-box domain-containing protein</fullName>
    </recommendedName>
</protein>
<dbReference type="Proteomes" id="UP001417504">
    <property type="component" value="Unassembled WGS sequence"/>
</dbReference>
<dbReference type="PANTHER" id="PTHR31900">
    <property type="entry name" value="F-BOX/RNI SUPERFAMILY PROTEIN-RELATED"/>
    <property type="match status" value="1"/>
</dbReference>
<dbReference type="Pfam" id="PF23622">
    <property type="entry name" value="LRR_At1g61320_AtMIF1"/>
    <property type="match status" value="1"/>
</dbReference>
<sequence>MVLNNAVVLEKMLIAFRRYPRPDELAMVKAKKAKGRDIASIPNGGDRLSDLPDSILHHVFSFIDARFAVQASLLSSRWEHLWKSLPNLNIDWNTKPLEKKKKKKKITPTQRNQFAAELATRVLVHSDRNCDIQSLRLQSIPNSHSHHISSWILTAIGGNVQVLDIESFRPSCRMKLSVGMFSSRFLTTLRLSTLYICRSRLPAPKGLSNLKVLHLKSVDVEDVKTISEFISSNIALKHLVLHCVDIWSAEGDIVINAPKLESLVLNFVHSKRLNYEKSMTEKYRIEVCAPNLRIFGCDSYCSREYSLGELCFLDSASLYMTIADSYKYKPFKDLGHLPEDEKREHVKRITGLLEAVRGVIFESTVVSGSLSLQFHNLKYLKLETWLSRDCVLVIRRLMSASPQLETVSVEITEKMLASANMEECSELGLSEECLFHLLKVLEISGVIGCVNEFKLLQLVLRKAIVLEKMCIQTYKGAMESKREKELKCFRKMLLMTPRASSNVAALNCIALNPLFAMKRDRLSDLPDSIIHHIFSFIDTRYAV</sequence>
<dbReference type="Gene3D" id="1.20.1280.50">
    <property type="match status" value="1"/>
</dbReference>
<comment type="caution">
    <text evidence="2">The sequence shown here is derived from an EMBL/GenBank/DDBJ whole genome shotgun (WGS) entry which is preliminary data.</text>
</comment>
<dbReference type="InterPro" id="IPR050232">
    <property type="entry name" value="FBL13/AtMIF1-like"/>
</dbReference>
<dbReference type="Gene3D" id="3.80.10.10">
    <property type="entry name" value="Ribonuclease Inhibitor"/>
    <property type="match status" value="1"/>
</dbReference>
<evidence type="ECO:0000313" key="3">
    <source>
        <dbReference type="Proteomes" id="UP001417504"/>
    </source>
</evidence>
<dbReference type="SMART" id="SM00256">
    <property type="entry name" value="FBOX"/>
    <property type="match status" value="1"/>
</dbReference>
<evidence type="ECO:0000313" key="2">
    <source>
        <dbReference type="EMBL" id="KAK9156120.1"/>
    </source>
</evidence>
<dbReference type="InterPro" id="IPR032675">
    <property type="entry name" value="LRR_dom_sf"/>
</dbReference>
<gene>
    <name evidence="2" type="ORF">Sjap_003600</name>
</gene>
<proteinExistence type="predicted"/>
<dbReference type="InterPro" id="IPR036047">
    <property type="entry name" value="F-box-like_dom_sf"/>
</dbReference>